<dbReference type="STRING" id="999630.TUZN_0812"/>
<keyword evidence="2" id="KW-1185">Reference proteome</keyword>
<name>F2L549_THEU7</name>
<dbReference type="AlphaFoldDB" id="F2L549"/>
<proteinExistence type="predicted"/>
<dbReference type="HOGENOM" id="CLU_1801764_0_0_2"/>
<sequence>MAMYRVYERSVEVPIRISKTADEQARLRRLERWPRESGLSLVLDESGSNFNKLMQMYASDYGLELGEKKWSADSSGDEIRAGLEVPLLKAGQVKGRAVMQARIPKKPTGEEGNNYVFTASVNYFIELEDDVLAEGATSGMVEFTL</sequence>
<dbReference type="EMBL" id="CP002590">
    <property type="protein sequence ID" value="AEA12298.1"/>
    <property type="molecule type" value="Genomic_DNA"/>
</dbReference>
<dbReference type="eggNOG" id="arCOG05493">
    <property type="taxonomic scope" value="Archaea"/>
</dbReference>
<protein>
    <submittedName>
        <fullName evidence="1">Uncharacterized protein</fullName>
    </submittedName>
</protein>
<reference evidence="1 2" key="1">
    <citation type="journal article" date="2011" name="J. Bacteriol.">
        <title>Complete genome sequence of the thermoacidophilic crenarchaeon Thermoproteus uzoniensis 768-20.</title>
        <authorList>
            <person name="Mardanov A.V."/>
            <person name="Gumerov V.M."/>
            <person name="Beletsky A.V."/>
            <person name="Prokofeva M.I."/>
            <person name="Bonch-Osmolovskaya E.A."/>
            <person name="Ravin N.V."/>
            <person name="Skryabin K.G."/>
        </authorList>
    </citation>
    <scope>NUCLEOTIDE SEQUENCE [LARGE SCALE GENOMIC DNA]</scope>
    <source>
        <strain evidence="1 2">768-20</strain>
    </source>
</reference>
<evidence type="ECO:0000313" key="1">
    <source>
        <dbReference type="EMBL" id="AEA12298.1"/>
    </source>
</evidence>
<dbReference type="Proteomes" id="UP000008138">
    <property type="component" value="Chromosome"/>
</dbReference>
<organism evidence="1 2">
    <name type="scientific">Thermoproteus uzoniensis (strain 768-20)</name>
    <dbReference type="NCBI Taxonomy" id="999630"/>
    <lineage>
        <taxon>Archaea</taxon>
        <taxon>Thermoproteota</taxon>
        <taxon>Thermoprotei</taxon>
        <taxon>Thermoproteales</taxon>
        <taxon>Thermoproteaceae</taxon>
        <taxon>Thermoproteus</taxon>
    </lineage>
</organism>
<dbReference type="KEGG" id="tuz:TUZN_0812"/>
<gene>
    <name evidence="1" type="ordered locus">TUZN_0812</name>
</gene>
<accession>F2L549</accession>
<reference key="2">
    <citation type="submission" date="2011-03" db="EMBL/GenBank/DDBJ databases">
        <title>Complete genome sequence of the thermoacidophilic crenarchaeon Thermoproteus uzoniensis 768-20.</title>
        <authorList>
            <person name="Mardanov A.V."/>
            <person name="Gumerov V.M."/>
            <person name="Beletsky A.V."/>
            <person name="Prokofeva M.I."/>
            <person name="Bonch-Osmolovskaya E.A."/>
            <person name="Ravin N.V."/>
            <person name="Skryabin K.G."/>
        </authorList>
    </citation>
    <scope>NUCLEOTIDE SEQUENCE</scope>
    <source>
        <strain>768-20</strain>
    </source>
</reference>
<evidence type="ECO:0000313" key="2">
    <source>
        <dbReference type="Proteomes" id="UP000008138"/>
    </source>
</evidence>